<dbReference type="AlphaFoldDB" id="A0A645J3B6"/>
<evidence type="ECO:0000256" key="4">
    <source>
        <dbReference type="ARBA" id="ARBA00022989"/>
    </source>
</evidence>
<evidence type="ECO:0000256" key="3">
    <source>
        <dbReference type="ARBA" id="ARBA00022692"/>
    </source>
</evidence>
<comment type="subcellular location">
    <subcellularLocation>
        <location evidence="1">Cell membrane</location>
        <topology evidence="1">Multi-pass membrane protein</topology>
    </subcellularLocation>
</comment>
<dbReference type="InterPro" id="IPR003838">
    <property type="entry name" value="ABC3_permease_C"/>
</dbReference>
<dbReference type="EMBL" id="VSSQ01130473">
    <property type="protein sequence ID" value="MPN58121.1"/>
    <property type="molecule type" value="Genomic_DNA"/>
</dbReference>
<keyword evidence="5 6" id="KW-0472">Membrane</keyword>
<feature type="transmembrane region" description="Helical" evidence="6">
    <location>
        <begin position="41"/>
        <end position="61"/>
    </location>
</feature>
<evidence type="ECO:0000259" key="7">
    <source>
        <dbReference type="Pfam" id="PF02687"/>
    </source>
</evidence>
<dbReference type="PANTHER" id="PTHR30489:SF0">
    <property type="entry name" value="LIPOPROTEIN-RELEASING SYSTEM TRANSMEMBRANE PROTEIN LOLE"/>
    <property type="match status" value="1"/>
</dbReference>
<evidence type="ECO:0000313" key="8">
    <source>
        <dbReference type="EMBL" id="MPN58121.1"/>
    </source>
</evidence>
<gene>
    <name evidence="8" type="ORF">SDC9_205822</name>
</gene>
<dbReference type="GO" id="GO:0044874">
    <property type="term" value="P:lipoprotein localization to outer membrane"/>
    <property type="evidence" value="ECO:0007669"/>
    <property type="project" value="TreeGrafter"/>
</dbReference>
<feature type="domain" description="ABC3 transporter permease C-terminal" evidence="7">
    <location>
        <begin position="2"/>
        <end position="69"/>
    </location>
</feature>
<comment type="caution">
    <text evidence="8">The sequence shown here is derived from an EMBL/GenBank/DDBJ whole genome shotgun (WGS) entry which is preliminary data.</text>
</comment>
<keyword evidence="4 6" id="KW-1133">Transmembrane helix</keyword>
<name>A0A645J3B6_9ZZZZ</name>
<evidence type="ECO:0000256" key="6">
    <source>
        <dbReference type="SAM" id="Phobius"/>
    </source>
</evidence>
<evidence type="ECO:0000256" key="2">
    <source>
        <dbReference type="ARBA" id="ARBA00022475"/>
    </source>
</evidence>
<accession>A0A645J3B6</accession>
<evidence type="ECO:0000256" key="5">
    <source>
        <dbReference type="ARBA" id="ARBA00023136"/>
    </source>
</evidence>
<sequence length="76" mass="8353">MVLGAILGYISIIALQSYEIEVPPETYFGLQTLPLEVDPLNFVYAAFFAFIVNIFSGVYPARKAAKLDPVKAIENA</sequence>
<dbReference type="Pfam" id="PF02687">
    <property type="entry name" value="FtsX"/>
    <property type="match status" value="1"/>
</dbReference>
<dbReference type="GO" id="GO:0098797">
    <property type="term" value="C:plasma membrane protein complex"/>
    <property type="evidence" value="ECO:0007669"/>
    <property type="project" value="TreeGrafter"/>
</dbReference>
<reference evidence="8" key="1">
    <citation type="submission" date="2019-08" db="EMBL/GenBank/DDBJ databases">
        <authorList>
            <person name="Kucharzyk K."/>
            <person name="Murdoch R.W."/>
            <person name="Higgins S."/>
            <person name="Loffler F."/>
        </authorList>
    </citation>
    <scope>NUCLEOTIDE SEQUENCE</scope>
</reference>
<dbReference type="PANTHER" id="PTHR30489">
    <property type="entry name" value="LIPOPROTEIN-RELEASING SYSTEM TRANSMEMBRANE PROTEIN LOLE"/>
    <property type="match status" value="1"/>
</dbReference>
<keyword evidence="3 6" id="KW-0812">Transmembrane</keyword>
<evidence type="ECO:0000256" key="1">
    <source>
        <dbReference type="ARBA" id="ARBA00004651"/>
    </source>
</evidence>
<organism evidence="8">
    <name type="scientific">bioreactor metagenome</name>
    <dbReference type="NCBI Taxonomy" id="1076179"/>
    <lineage>
        <taxon>unclassified sequences</taxon>
        <taxon>metagenomes</taxon>
        <taxon>ecological metagenomes</taxon>
    </lineage>
</organism>
<dbReference type="InterPro" id="IPR051447">
    <property type="entry name" value="Lipoprotein-release_system"/>
</dbReference>
<protein>
    <recommendedName>
        <fullName evidence="7">ABC3 transporter permease C-terminal domain-containing protein</fullName>
    </recommendedName>
</protein>
<keyword evidence="2" id="KW-1003">Cell membrane</keyword>
<proteinExistence type="predicted"/>